<dbReference type="Pfam" id="PF23598">
    <property type="entry name" value="LRR_14"/>
    <property type="match status" value="1"/>
</dbReference>
<evidence type="ECO:0000256" key="5">
    <source>
        <dbReference type="ARBA" id="ARBA00022821"/>
    </source>
</evidence>
<dbReference type="PANTHER" id="PTHR23155">
    <property type="entry name" value="DISEASE RESISTANCE PROTEIN RP"/>
    <property type="match status" value="1"/>
</dbReference>
<dbReference type="Pfam" id="PF23559">
    <property type="entry name" value="WHD_DRP"/>
    <property type="match status" value="1"/>
</dbReference>
<sequence>MEVVTGATSSVLSKLGTLLQEEYYLQKGVKKDVESLQNELIFMRAALCKVAEVPPEQLDTQVKAWAGNIKELSYDMKDAVDTYEVRVAGNGLVDGDQYFTWVVKMADTVNKVKARHLLAGVIAEMKDLTMQVAELRDRYKLDNIAASNDQQVAEDIKVSINYQPWTWWLPRYGDIISFLVTCRIKVRAEQETGHKDSLGTGFDAAIPRLIGMKDPVGVGVDMKNLCQWMTSSQDVKLNNVLCILGVGGAGKTTMATALYRKYGDRFDLRATVTASQLSSSCGPAVLRSIHRQVMPQPKLDHNTADIIEGAMKKCCFNATVCGMLPRATSCLKRIKGDGLQDSNPSVENYNNIITNELKNRLKDRSYLLLIDDVRSEKAWKEIRGSLLGLSSKRCIIIVTTRSPAVAAACNEKGNETDRLSTTHKVGSFGTDNSKEIFMEALSESRSGLKDSTNAISNNIPPARLWEMCGDQPVAIIAMAAHVAYNLDKPVDEWKQVCSNLLPDSVKAVAPDGVPRILRHCYHDMPAEIKTCFLYLSMYPKGCKISRKHLTRRWIAEGFVEEKPGQSMQEVADDYLDQLIRRKMVQPVEQSSNGKVKNCEVYELVHDFIVSMASEENLVTVIVGGSYLVPPSSGKLRRLLSHSIPAENDDAAGQISLNMSHVRSLVVFEDLEARDHLGSDNVSQSVPQPLTSRDCPILQVLDLEGCRDVHHLDTKQMRLICNMLLLKYLSLRRTDIVNLPREIGKLSKLETLDIRETEVTVLPHTVWHLEHLVSLLGGDKTTSPRKAFKLPANNTKKATTMKSLQVLSGIEITEGSLEHLKDLIKLRKLAIYRLELDNKVESNMEGLKSWIERLGDNYLHTLVITFADQEQLIEVKHSSFKLLTALEISGTGTLVVELPDWIKELTVLAKITLPITALRSDTLDHLSLMLLLFSLTFASESETIPDKVNAIIQRNKADSYGEIIIPGDGFLGLKLLRFSAPSMPPLSFLDTAMPNLERLELRCKTLEGLFGIENLKELKEVHLSVHIQADQFTKSLVKNIAAAAEGTRIICDEYQE</sequence>
<protein>
    <recommendedName>
        <fullName evidence="13">Disease resistance protein RPM1</fullName>
    </recommendedName>
</protein>
<keyword evidence="12" id="KW-1185">Reference proteome</keyword>
<dbReference type="SUPFAM" id="SSF52540">
    <property type="entry name" value="P-loop containing nucleoside triphosphate hydrolases"/>
    <property type="match status" value="1"/>
</dbReference>
<feature type="domain" description="NB-ARC" evidence="7">
    <location>
        <begin position="346"/>
        <end position="439"/>
    </location>
</feature>
<dbReference type="InterPro" id="IPR044974">
    <property type="entry name" value="Disease_R_plants"/>
</dbReference>
<keyword evidence="3" id="KW-0677">Repeat</keyword>
<dbReference type="Gene3D" id="1.10.10.10">
    <property type="entry name" value="Winged helix-like DNA-binding domain superfamily/Winged helix DNA-binding domain"/>
    <property type="match status" value="1"/>
</dbReference>
<organism evidence="11 12">
    <name type="scientific">Triticum turgidum subsp. durum</name>
    <name type="common">Durum wheat</name>
    <name type="synonym">Triticum durum</name>
    <dbReference type="NCBI Taxonomy" id="4567"/>
    <lineage>
        <taxon>Eukaryota</taxon>
        <taxon>Viridiplantae</taxon>
        <taxon>Streptophyta</taxon>
        <taxon>Embryophyta</taxon>
        <taxon>Tracheophyta</taxon>
        <taxon>Spermatophyta</taxon>
        <taxon>Magnoliopsida</taxon>
        <taxon>Liliopsida</taxon>
        <taxon>Poales</taxon>
        <taxon>Poaceae</taxon>
        <taxon>BOP clade</taxon>
        <taxon>Pooideae</taxon>
        <taxon>Triticodae</taxon>
        <taxon>Triticeae</taxon>
        <taxon>Triticinae</taxon>
        <taxon>Triticum</taxon>
    </lineage>
</organism>
<dbReference type="GO" id="GO:0043531">
    <property type="term" value="F:ADP binding"/>
    <property type="evidence" value="ECO:0007669"/>
    <property type="project" value="InterPro"/>
</dbReference>
<dbReference type="InterPro" id="IPR002182">
    <property type="entry name" value="NB-ARC"/>
</dbReference>
<evidence type="ECO:0000256" key="6">
    <source>
        <dbReference type="ARBA" id="ARBA00023054"/>
    </source>
</evidence>
<feature type="domain" description="Disease resistance R13L4/SHOC-2-like LRR" evidence="10">
    <location>
        <begin position="691"/>
        <end position="1042"/>
    </location>
</feature>
<dbReference type="PRINTS" id="PR00364">
    <property type="entry name" value="DISEASERSIST"/>
</dbReference>
<dbReference type="InterPro" id="IPR038005">
    <property type="entry name" value="RX-like_CC"/>
</dbReference>
<dbReference type="Gene3D" id="3.80.10.10">
    <property type="entry name" value="Ribonuclease Inhibitor"/>
    <property type="match status" value="1"/>
</dbReference>
<dbReference type="Proteomes" id="UP000324705">
    <property type="component" value="Chromosome 7A"/>
</dbReference>
<dbReference type="FunFam" id="1.10.10.10:FF:000322">
    <property type="entry name" value="Probable disease resistance protein At1g63360"/>
    <property type="match status" value="1"/>
</dbReference>
<feature type="domain" description="Disease resistance N-terminal" evidence="8">
    <location>
        <begin position="8"/>
        <end position="89"/>
    </location>
</feature>
<dbReference type="Gene3D" id="3.40.50.300">
    <property type="entry name" value="P-loop containing nucleotide triphosphate hydrolases"/>
    <property type="match status" value="1"/>
</dbReference>
<dbReference type="InterPro" id="IPR055414">
    <property type="entry name" value="LRR_R13L4/SHOC2-like"/>
</dbReference>
<evidence type="ECO:0008006" key="13">
    <source>
        <dbReference type="Google" id="ProtNLM"/>
    </source>
</evidence>
<evidence type="ECO:0000313" key="11">
    <source>
        <dbReference type="EMBL" id="VAI82162.1"/>
    </source>
</evidence>
<dbReference type="InterPro" id="IPR027417">
    <property type="entry name" value="P-loop_NTPase"/>
</dbReference>
<dbReference type="GO" id="GO:0042742">
    <property type="term" value="P:defense response to bacterium"/>
    <property type="evidence" value="ECO:0007669"/>
    <property type="project" value="UniProtKB-ARBA"/>
</dbReference>
<evidence type="ECO:0000256" key="4">
    <source>
        <dbReference type="ARBA" id="ARBA00022741"/>
    </source>
</evidence>
<dbReference type="Pfam" id="PF00931">
    <property type="entry name" value="NB-ARC"/>
    <property type="match status" value="2"/>
</dbReference>
<gene>
    <name evidence="11" type="ORF">TRITD_7Av1G280830</name>
</gene>
<dbReference type="OMA" id="FMRAALC"/>
<dbReference type="GO" id="GO:0009626">
    <property type="term" value="P:plant-type hypersensitive response"/>
    <property type="evidence" value="ECO:0007669"/>
    <property type="project" value="UniProtKB-ARBA"/>
</dbReference>
<name>A0A9R0ZTB9_TRITD</name>
<feature type="domain" description="NB-ARC" evidence="7">
    <location>
        <begin position="222"/>
        <end position="304"/>
    </location>
</feature>
<dbReference type="AlphaFoldDB" id="A0A9R0ZTB9"/>
<dbReference type="PANTHER" id="PTHR23155:SF947">
    <property type="entry name" value="DISEASE RESISTANCE PROTEIN RPP13"/>
    <property type="match status" value="1"/>
</dbReference>
<dbReference type="InterPro" id="IPR036388">
    <property type="entry name" value="WH-like_DNA-bd_sf"/>
</dbReference>
<dbReference type="CDD" id="cd14798">
    <property type="entry name" value="RX-CC_like"/>
    <property type="match status" value="1"/>
</dbReference>
<keyword evidence="4" id="KW-0547">Nucleotide-binding</keyword>
<evidence type="ECO:0000313" key="12">
    <source>
        <dbReference type="Proteomes" id="UP000324705"/>
    </source>
</evidence>
<evidence type="ECO:0000256" key="3">
    <source>
        <dbReference type="ARBA" id="ARBA00022737"/>
    </source>
</evidence>
<comment type="similarity">
    <text evidence="1">Belongs to the disease resistance NB-LRR family.</text>
</comment>
<dbReference type="Gramene" id="TRITD7Av1G280830.1">
    <property type="protein sequence ID" value="TRITD7Av1G280830.1"/>
    <property type="gene ID" value="TRITD7Av1G280830"/>
</dbReference>
<evidence type="ECO:0000256" key="1">
    <source>
        <dbReference type="ARBA" id="ARBA00008894"/>
    </source>
</evidence>
<keyword evidence="2" id="KW-0433">Leucine-rich repeat</keyword>
<evidence type="ECO:0000256" key="2">
    <source>
        <dbReference type="ARBA" id="ARBA00022614"/>
    </source>
</evidence>
<dbReference type="EMBL" id="LT934123">
    <property type="protein sequence ID" value="VAI82162.1"/>
    <property type="molecule type" value="Genomic_DNA"/>
</dbReference>
<keyword evidence="6" id="KW-0175">Coiled coil</keyword>
<dbReference type="GO" id="GO:0002758">
    <property type="term" value="P:innate immune response-activating signaling pathway"/>
    <property type="evidence" value="ECO:0007669"/>
    <property type="project" value="UniProtKB-ARBA"/>
</dbReference>
<evidence type="ECO:0000259" key="7">
    <source>
        <dbReference type="Pfam" id="PF00931"/>
    </source>
</evidence>
<reference evidence="11 12" key="1">
    <citation type="submission" date="2017-09" db="EMBL/GenBank/DDBJ databases">
        <authorList>
            <consortium name="International Durum Wheat Genome Sequencing Consortium (IDWGSC)"/>
            <person name="Milanesi L."/>
        </authorList>
    </citation>
    <scope>NUCLEOTIDE SEQUENCE [LARGE SCALE GENOMIC DNA]</scope>
    <source>
        <strain evidence="12">cv. Svevo</strain>
    </source>
</reference>
<dbReference type="SUPFAM" id="SSF52058">
    <property type="entry name" value="L domain-like"/>
    <property type="match status" value="1"/>
</dbReference>
<dbReference type="Pfam" id="PF18052">
    <property type="entry name" value="Rx_N"/>
    <property type="match status" value="1"/>
</dbReference>
<evidence type="ECO:0000259" key="8">
    <source>
        <dbReference type="Pfam" id="PF18052"/>
    </source>
</evidence>
<evidence type="ECO:0000259" key="9">
    <source>
        <dbReference type="Pfam" id="PF23559"/>
    </source>
</evidence>
<feature type="domain" description="Disease resistance protein winged helix" evidence="9">
    <location>
        <begin position="537"/>
        <end position="608"/>
    </location>
</feature>
<accession>A0A9R0ZTB9</accession>
<dbReference type="InterPro" id="IPR032675">
    <property type="entry name" value="LRR_dom_sf"/>
</dbReference>
<proteinExistence type="inferred from homology"/>
<evidence type="ECO:0000259" key="10">
    <source>
        <dbReference type="Pfam" id="PF23598"/>
    </source>
</evidence>
<dbReference type="Gene3D" id="1.20.5.4130">
    <property type="match status" value="1"/>
</dbReference>
<dbReference type="InterPro" id="IPR041118">
    <property type="entry name" value="Rx_N"/>
</dbReference>
<keyword evidence="5" id="KW-0611">Plant defense</keyword>
<dbReference type="InterPro" id="IPR058922">
    <property type="entry name" value="WHD_DRP"/>
</dbReference>